<feature type="domain" description="FHA" evidence="2">
    <location>
        <begin position="130"/>
        <end position="175"/>
    </location>
</feature>
<feature type="compositionally biased region" description="Low complexity" evidence="1">
    <location>
        <begin position="50"/>
        <end position="61"/>
    </location>
</feature>
<dbReference type="GeneID" id="26837063"/>
<accession>A0A0V1Q6V1</accession>
<dbReference type="Proteomes" id="UP000054251">
    <property type="component" value="Unassembled WGS sequence"/>
</dbReference>
<dbReference type="PROSITE" id="PS50006">
    <property type="entry name" value="FHA_DOMAIN"/>
    <property type="match status" value="1"/>
</dbReference>
<protein>
    <recommendedName>
        <fullName evidence="2">FHA domain-containing protein</fullName>
    </recommendedName>
</protein>
<organism evidence="3 4">
    <name type="scientific">Debaryomyces fabryi</name>
    <dbReference type="NCBI Taxonomy" id="58627"/>
    <lineage>
        <taxon>Eukaryota</taxon>
        <taxon>Fungi</taxon>
        <taxon>Dikarya</taxon>
        <taxon>Ascomycota</taxon>
        <taxon>Saccharomycotina</taxon>
        <taxon>Pichiomycetes</taxon>
        <taxon>Debaryomycetaceae</taxon>
        <taxon>Debaryomyces</taxon>
    </lineage>
</organism>
<dbReference type="OrthoDB" id="5348546at2759"/>
<feature type="compositionally biased region" description="Basic and acidic residues" evidence="1">
    <location>
        <begin position="19"/>
        <end position="42"/>
    </location>
</feature>
<gene>
    <name evidence="3" type="ORF">AC631_00054</name>
</gene>
<evidence type="ECO:0000259" key="2">
    <source>
        <dbReference type="PROSITE" id="PS50006"/>
    </source>
</evidence>
<dbReference type="SUPFAM" id="SSF49879">
    <property type="entry name" value="SMAD/FHA domain"/>
    <property type="match status" value="1"/>
</dbReference>
<name>A0A0V1Q6V1_9ASCO</name>
<dbReference type="Pfam" id="PF00498">
    <property type="entry name" value="FHA"/>
    <property type="match status" value="1"/>
</dbReference>
<reference evidence="3 4" key="1">
    <citation type="submission" date="2015-11" db="EMBL/GenBank/DDBJ databases">
        <title>The genome of Debaryomyces fabryi.</title>
        <authorList>
            <person name="Tafer H."/>
            <person name="Lopandic K."/>
        </authorList>
    </citation>
    <scope>NUCLEOTIDE SEQUENCE [LARGE SCALE GENOMIC DNA]</scope>
    <source>
        <strain evidence="3 4">CBS 789</strain>
    </source>
</reference>
<dbReference type="RefSeq" id="XP_015470285.1">
    <property type="nucleotide sequence ID" value="XM_015608884.1"/>
</dbReference>
<dbReference type="EMBL" id="LMYN01000001">
    <property type="protein sequence ID" value="KSA04183.1"/>
    <property type="molecule type" value="Genomic_DNA"/>
</dbReference>
<dbReference type="Gene3D" id="2.60.200.20">
    <property type="match status" value="1"/>
</dbReference>
<evidence type="ECO:0000256" key="1">
    <source>
        <dbReference type="SAM" id="MobiDB-lite"/>
    </source>
</evidence>
<comment type="caution">
    <text evidence="3">The sequence shown here is derived from an EMBL/GenBank/DDBJ whole genome shotgun (WGS) entry which is preliminary data.</text>
</comment>
<evidence type="ECO:0000313" key="3">
    <source>
        <dbReference type="EMBL" id="KSA04183.1"/>
    </source>
</evidence>
<evidence type="ECO:0000313" key="4">
    <source>
        <dbReference type="Proteomes" id="UP000054251"/>
    </source>
</evidence>
<feature type="compositionally biased region" description="Polar residues" evidence="1">
    <location>
        <begin position="355"/>
        <end position="376"/>
    </location>
</feature>
<feature type="region of interest" description="Disordered" evidence="1">
    <location>
        <begin position="349"/>
        <end position="425"/>
    </location>
</feature>
<dbReference type="AlphaFoldDB" id="A0A0V1Q6V1"/>
<dbReference type="InterPro" id="IPR000253">
    <property type="entry name" value="FHA_dom"/>
</dbReference>
<dbReference type="InterPro" id="IPR008984">
    <property type="entry name" value="SMAD_FHA_dom_sf"/>
</dbReference>
<proteinExistence type="predicted"/>
<keyword evidence="4" id="KW-1185">Reference proteome</keyword>
<feature type="region of interest" description="Disordered" evidence="1">
    <location>
        <begin position="1"/>
        <end position="100"/>
    </location>
</feature>
<sequence>MSSNYQFPPSSPLMSGHGGYEEEHDPFAIRGKGEKSTVDRGRVNYPTPNPSSSVGRSSSPSRGEDEVNLSVKPKKSVSFDLVRSTAPKQRKEHATEQPNPQKVRINRDFKILDPDAKVLRVPLLTDKTSLLIGRSSRSCDFYLNAKDKTISRTHISISYDKHTNQMSLHCLGYNGFAMRIPKPCVVYGTNNKNDYILMENKSAPLSTDNLERLGLTVTPRTIRLESNHTEFVVNRHESVTLPKLNNILIEIRNNLILLNPVEDEEDVTDDESPVLINTTRPAEVKHNPAVSKPKPIYNTPDQVKLQLLPNTPSKKEFKCTSEESTPISHIKRNFSDSSIKEALGYKPFGIHQDKPQVSNNDSPKNADTFVKESTPTTDERVQMPTTPLGDKSNTFSKPNTPKRRVHSEEPQKPMKKKKRSLQPQKVEIDQSCIEGISNIPEINNILVNHLAFSRLSSTPASFLNTISAITSELSLKQLRVILHNIKSIGIIYREGKDAAGKPLEEEYYYMPENDDDTERPKLVSSIKGHGGLRSCRRTHKQYYWKKPAPIKK</sequence>